<feature type="chain" id="PRO_5046470524" evidence="2">
    <location>
        <begin position="19"/>
        <end position="581"/>
    </location>
</feature>
<keyword evidence="5" id="KW-1185">Reference proteome</keyword>
<dbReference type="RefSeq" id="WP_307239367.1">
    <property type="nucleotide sequence ID" value="NZ_JAUSQZ010000001.1"/>
</dbReference>
<dbReference type="CDD" id="cd08501">
    <property type="entry name" value="PBP2_Lpqw"/>
    <property type="match status" value="1"/>
</dbReference>
<feature type="region of interest" description="Disordered" evidence="1">
    <location>
        <begin position="21"/>
        <end position="41"/>
    </location>
</feature>
<evidence type="ECO:0000313" key="5">
    <source>
        <dbReference type="Proteomes" id="UP001235712"/>
    </source>
</evidence>
<feature type="signal peptide" evidence="2">
    <location>
        <begin position="1"/>
        <end position="18"/>
    </location>
</feature>
<dbReference type="Gene3D" id="3.40.190.10">
    <property type="entry name" value="Periplasmic binding protein-like II"/>
    <property type="match status" value="1"/>
</dbReference>
<dbReference type="InterPro" id="IPR000914">
    <property type="entry name" value="SBP_5_dom"/>
</dbReference>
<dbReference type="InterPro" id="IPR039424">
    <property type="entry name" value="SBP_5"/>
</dbReference>
<feature type="domain" description="Solute-binding protein family 5" evidence="3">
    <location>
        <begin position="104"/>
        <end position="490"/>
    </location>
</feature>
<gene>
    <name evidence="4" type="ORF">J2S57_001262</name>
</gene>
<accession>A0ABT9NYK1</accession>
<sequence>MRDKAWIAVLTAVTLALAACSGGDDGDDRPVDDRPAPTPAVSTAPITLTYATSAEFTSYNNNTADQANPANAAVLNQVLRAFWYYGPDGQAVPDTEFGSFEQTGTDPQTVRYTFADKAVWSDGEPIDCDDAVLAWAANIGRWPTGQVDQYTKAKLTAFSSLLPGAWAEASMPKCADGDRSFTVSFEKPYADWATLFGPGTILPAHIVEKGSCVKDLISAVKSGKSATMQKIGRYYNTGWLFSPGKYDAAIAPSAGPYQVASWKAGKEVTLEPNPKWWGTVPSAQHIVLKLVFPEDQAQALIDGTVQVVTPTPTEKVLKTLTDAGAAISVTSHDASGWEHADFNFDGALKSLALRQAFAKCLPRQQIVDDLIKPVNPQAQVLQARFRLPFQDGYDAFARTGGQDYASVDVAGARKILKKEKKLGTRVEIGYLAPDLRREREVALIKKSCGKAGFTIVDAGTPTFYSRELVRRDFDVALYNFTNSATVTQSSAIYGSGRQDNMNGYSSKKVDGLYKKLTAELDPAAQQDLLRQLDTALWDDLANVPIFVFPALLATDSKVQGVQYNPSWSGVTYNANTWTQAP</sequence>
<name>A0ABT9NYK1_9ACTN</name>
<dbReference type="EMBL" id="JAUSQZ010000001">
    <property type="protein sequence ID" value="MDP9825513.1"/>
    <property type="molecule type" value="Genomic_DNA"/>
</dbReference>
<dbReference type="PANTHER" id="PTHR30290">
    <property type="entry name" value="PERIPLASMIC BINDING COMPONENT OF ABC TRANSPORTER"/>
    <property type="match status" value="1"/>
</dbReference>
<dbReference type="Proteomes" id="UP001235712">
    <property type="component" value="Unassembled WGS sequence"/>
</dbReference>
<keyword evidence="2" id="KW-0732">Signal</keyword>
<dbReference type="PROSITE" id="PS51257">
    <property type="entry name" value="PROKAR_LIPOPROTEIN"/>
    <property type="match status" value="1"/>
</dbReference>
<dbReference type="Pfam" id="PF00496">
    <property type="entry name" value="SBP_bac_5"/>
    <property type="match status" value="1"/>
</dbReference>
<proteinExistence type="predicted"/>
<dbReference type="Gene3D" id="3.10.105.10">
    <property type="entry name" value="Dipeptide-binding Protein, Domain 3"/>
    <property type="match status" value="1"/>
</dbReference>
<reference evidence="4 5" key="1">
    <citation type="submission" date="2023-07" db="EMBL/GenBank/DDBJ databases">
        <title>Sequencing the genomes of 1000 actinobacteria strains.</title>
        <authorList>
            <person name="Klenk H.-P."/>
        </authorList>
    </citation>
    <scope>NUCLEOTIDE SEQUENCE [LARGE SCALE GENOMIC DNA]</scope>
    <source>
        <strain evidence="4 5">DSM 44388</strain>
    </source>
</reference>
<evidence type="ECO:0000313" key="4">
    <source>
        <dbReference type="EMBL" id="MDP9825513.1"/>
    </source>
</evidence>
<protein>
    <submittedName>
        <fullName evidence="4">Peptide/nickel transport system substrate-binding protein</fullName>
    </submittedName>
</protein>
<dbReference type="PANTHER" id="PTHR30290:SF65">
    <property type="entry name" value="MONOACYL PHOSPHATIDYLINOSITOL TETRAMANNOSIDE-BINDING PROTEIN LPQW-RELATED"/>
    <property type="match status" value="1"/>
</dbReference>
<organism evidence="4 5">
    <name type="scientific">Kineosporia succinea</name>
    <dbReference type="NCBI Taxonomy" id="84632"/>
    <lineage>
        <taxon>Bacteria</taxon>
        <taxon>Bacillati</taxon>
        <taxon>Actinomycetota</taxon>
        <taxon>Actinomycetes</taxon>
        <taxon>Kineosporiales</taxon>
        <taxon>Kineosporiaceae</taxon>
        <taxon>Kineosporia</taxon>
    </lineage>
</organism>
<evidence type="ECO:0000256" key="1">
    <source>
        <dbReference type="SAM" id="MobiDB-lite"/>
    </source>
</evidence>
<dbReference type="SUPFAM" id="SSF53850">
    <property type="entry name" value="Periplasmic binding protein-like II"/>
    <property type="match status" value="1"/>
</dbReference>
<evidence type="ECO:0000259" key="3">
    <source>
        <dbReference type="Pfam" id="PF00496"/>
    </source>
</evidence>
<evidence type="ECO:0000256" key="2">
    <source>
        <dbReference type="SAM" id="SignalP"/>
    </source>
</evidence>
<comment type="caution">
    <text evidence="4">The sequence shown here is derived from an EMBL/GenBank/DDBJ whole genome shotgun (WGS) entry which is preliminary data.</text>
</comment>